<dbReference type="Proteomes" id="UP000805193">
    <property type="component" value="Unassembled WGS sequence"/>
</dbReference>
<reference evidence="1 2" key="1">
    <citation type="journal article" date="2020" name="Cell">
        <title>Large-Scale Comparative Analyses of Tick Genomes Elucidate Their Genetic Diversity and Vector Capacities.</title>
        <authorList>
            <consortium name="Tick Genome and Microbiome Consortium (TIGMIC)"/>
            <person name="Jia N."/>
            <person name="Wang J."/>
            <person name="Shi W."/>
            <person name="Du L."/>
            <person name="Sun Y."/>
            <person name="Zhan W."/>
            <person name="Jiang J.F."/>
            <person name="Wang Q."/>
            <person name="Zhang B."/>
            <person name="Ji P."/>
            <person name="Bell-Sakyi L."/>
            <person name="Cui X.M."/>
            <person name="Yuan T.T."/>
            <person name="Jiang B.G."/>
            <person name="Yang W.F."/>
            <person name="Lam T.T."/>
            <person name="Chang Q.C."/>
            <person name="Ding S.J."/>
            <person name="Wang X.J."/>
            <person name="Zhu J.G."/>
            <person name="Ruan X.D."/>
            <person name="Zhao L."/>
            <person name="Wei J.T."/>
            <person name="Ye R.Z."/>
            <person name="Que T.C."/>
            <person name="Du C.H."/>
            <person name="Zhou Y.H."/>
            <person name="Cheng J.X."/>
            <person name="Dai P.F."/>
            <person name="Guo W.B."/>
            <person name="Han X.H."/>
            <person name="Huang E.J."/>
            <person name="Li L.F."/>
            <person name="Wei W."/>
            <person name="Gao Y.C."/>
            <person name="Liu J.Z."/>
            <person name="Shao H.Z."/>
            <person name="Wang X."/>
            <person name="Wang C.C."/>
            <person name="Yang T.C."/>
            <person name="Huo Q.B."/>
            <person name="Li W."/>
            <person name="Chen H.Y."/>
            <person name="Chen S.E."/>
            <person name="Zhou L.G."/>
            <person name="Ni X.B."/>
            <person name="Tian J.H."/>
            <person name="Sheng Y."/>
            <person name="Liu T."/>
            <person name="Pan Y.S."/>
            <person name="Xia L.Y."/>
            <person name="Li J."/>
            <person name="Zhao F."/>
            <person name="Cao W.C."/>
        </authorList>
    </citation>
    <scope>NUCLEOTIDE SEQUENCE [LARGE SCALE GENOMIC DNA]</scope>
    <source>
        <strain evidence="1">Iper-2018</strain>
    </source>
</reference>
<evidence type="ECO:0000313" key="1">
    <source>
        <dbReference type="EMBL" id="KAG0436099.1"/>
    </source>
</evidence>
<evidence type="ECO:0000313" key="2">
    <source>
        <dbReference type="Proteomes" id="UP000805193"/>
    </source>
</evidence>
<proteinExistence type="predicted"/>
<sequence>MSTMTYSVQRSVSSLSTQTSRSSNFRNWNDLAASEDWSEEDWSGQLETKVFTASSSSGAPPAPPDTASIMQLLKEVPNSGGGEGPSSSAPPSQQQQAPTLSVAQFNQQATETIKAAVGVGSVRSTYAAPSSAVPSEPVALVPAGPKPVAVPPRTKTPRVRVPPPSKNWKITASAAGAGMEQRQCSDATYGARGQRCLILSKLGEGGDEQEEIISSGAPDASAL</sequence>
<comment type="caution">
    <text evidence="1">The sequence shown here is derived from an EMBL/GenBank/DDBJ whole genome shotgun (WGS) entry which is preliminary data.</text>
</comment>
<organism evidence="1 2">
    <name type="scientific">Ixodes persulcatus</name>
    <name type="common">Taiga tick</name>
    <dbReference type="NCBI Taxonomy" id="34615"/>
    <lineage>
        <taxon>Eukaryota</taxon>
        <taxon>Metazoa</taxon>
        <taxon>Ecdysozoa</taxon>
        <taxon>Arthropoda</taxon>
        <taxon>Chelicerata</taxon>
        <taxon>Arachnida</taxon>
        <taxon>Acari</taxon>
        <taxon>Parasitiformes</taxon>
        <taxon>Ixodida</taxon>
        <taxon>Ixodoidea</taxon>
        <taxon>Ixodidae</taxon>
        <taxon>Ixodinae</taxon>
        <taxon>Ixodes</taxon>
    </lineage>
</organism>
<protein>
    <submittedName>
        <fullName evidence="1">Uncharacterized protein</fullName>
    </submittedName>
</protein>
<accession>A0AC60QMA6</accession>
<name>A0AC60QMA6_IXOPE</name>
<gene>
    <name evidence="1" type="ORF">HPB47_018148</name>
</gene>
<keyword evidence="2" id="KW-1185">Reference proteome</keyword>
<dbReference type="EMBL" id="JABSTQ010007207">
    <property type="protein sequence ID" value="KAG0436099.1"/>
    <property type="molecule type" value="Genomic_DNA"/>
</dbReference>